<reference evidence="1" key="2">
    <citation type="journal article" date="2015" name="Fish Shellfish Immunol.">
        <title>Early steps in the European eel (Anguilla anguilla)-Vibrio vulnificus interaction in the gills: Role of the RtxA13 toxin.</title>
        <authorList>
            <person name="Callol A."/>
            <person name="Pajuelo D."/>
            <person name="Ebbesson L."/>
            <person name="Teles M."/>
            <person name="MacKenzie S."/>
            <person name="Amaro C."/>
        </authorList>
    </citation>
    <scope>NUCLEOTIDE SEQUENCE</scope>
</reference>
<organism evidence="1">
    <name type="scientific">Anguilla anguilla</name>
    <name type="common">European freshwater eel</name>
    <name type="synonym">Muraena anguilla</name>
    <dbReference type="NCBI Taxonomy" id="7936"/>
    <lineage>
        <taxon>Eukaryota</taxon>
        <taxon>Metazoa</taxon>
        <taxon>Chordata</taxon>
        <taxon>Craniata</taxon>
        <taxon>Vertebrata</taxon>
        <taxon>Euteleostomi</taxon>
        <taxon>Actinopterygii</taxon>
        <taxon>Neopterygii</taxon>
        <taxon>Teleostei</taxon>
        <taxon>Anguilliformes</taxon>
        <taxon>Anguillidae</taxon>
        <taxon>Anguilla</taxon>
    </lineage>
</organism>
<sequence>MKEKLYSSNICPFKITERDLFVTLPAATLLGTVPIRAQNTELHLQYGYHMNIDPGLYSINICP</sequence>
<reference evidence="1" key="1">
    <citation type="submission" date="2014-11" db="EMBL/GenBank/DDBJ databases">
        <authorList>
            <person name="Amaro Gonzalez C."/>
        </authorList>
    </citation>
    <scope>NUCLEOTIDE SEQUENCE</scope>
</reference>
<name>A0A0E9X346_ANGAN</name>
<dbReference type="EMBL" id="GBXM01012292">
    <property type="protein sequence ID" value="JAH96285.1"/>
    <property type="molecule type" value="Transcribed_RNA"/>
</dbReference>
<accession>A0A0E9X346</accession>
<proteinExistence type="predicted"/>
<protein>
    <submittedName>
        <fullName evidence="1">Uncharacterized protein</fullName>
    </submittedName>
</protein>
<evidence type="ECO:0000313" key="1">
    <source>
        <dbReference type="EMBL" id="JAH96285.1"/>
    </source>
</evidence>
<dbReference type="AlphaFoldDB" id="A0A0E9X346"/>